<comment type="similarity">
    <text evidence="1">Belongs to the short-chain dehydrogenases/reductases (SDR) family.</text>
</comment>
<dbReference type="SUPFAM" id="SSF51735">
    <property type="entry name" value="NAD(P)-binding Rossmann-fold domains"/>
    <property type="match status" value="2"/>
</dbReference>
<sequence>MTSEKVTPLETHYFVTGATGFLGTHLLERLLARRGQVHILVRDRNEDATQKLLERFRNEQSRIHCYEGDITRPMLGLENETLAALRSLNIEFFHLAAIYDIAASLELQRAVNVDGSRHALDCAAEIGARCFHLTSSIAVAGLYKGVFDESMLDEAGPLNNAYLQTKHDSEQLVRRETRLPWRIYRPGMVVGHSVTGEIPKVDGPYYLFNAIRKLRDSVPEWMPLVGLEGGQLNLVPVDYVADAMDHIAHQSDCDNRCFHLTDPNPRRLGELLNLFAETARAPKMSMRIDAANFNPLVTMFAKSITGMPSVQRFTDMLLKDLGIPRETLAFLEYPTRFDRTNTDLALEGSGIRLKSPEEYARVLWAYWEQHLDEERIEPENLNRQVEGKVIMITGASSGIGRTTALRLAETRARLVLVARDQQELEKVAAEIQELGGIAHACSADLTSDDDVERLADLVIREHGGVDILVNNAGRSIRRGVEHSYDRLHDFQRTMDINYFGALRLMLAFLPGMVERGGGQVINISSIAVLAGNARFSAYTASKSALDAFTRSAASEYADKGVKFTTINMPLVKTPMIAPTKLYDHVPTLSPEQAAELIIKAVVQKPARIATRLGTFSALLNDLLPGVSRLLMNTGYHMFPESAASQGKSDGGEQKPSPEQKLMVNLLKGVNW</sequence>
<evidence type="ECO:0000313" key="5">
    <source>
        <dbReference type="Proteomes" id="UP001500604"/>
    </source>
</evidence>
<evidence type="ECO:0000259" key="3">
    <source>
        <dbReference type="SMART" id="SM00822"/>
    </source>
</evidence>
<evidence type="ECO:0000313" key="4">
    <source>
        <dbReference type="EMBL" id="GAA4652761.1"/>
    </source>
</evidence>
<dbReference type="Gene3D" id="3.40.50.720">
    <property type="entry name" value="NAD(P)-binding Rossmann-like Domain"/>
    <property type="match status" value="2"/>
</dbReference>
<dbReference type="PROSITE" id="PS00061">
    <property type="entry name" value="ADH_SHORT"/>
    <property type="match status" value="1"/>
</dbReference>
<dbReference type="InterPro" id="IPR020904">
    <property type="entry name" value="Sc_DH/Rdtase_CS"/>
</dbReference>
<dbReference type="InterPro" id="IPR057313">
    <property type="entry name" value="Maqu_2507-like"/>
</dbReference>
<comment type="caution">
    <text evidence="4">The sequence shown here is derived from an EMBL/GenBank/DDBJ whole genome shotgun (WGS) entry which is preliminary data.</text>
</comment>
<dbReference type="NCBIfam" id="NF005539">
    <property type="entry name" value="PRK07201.1"/>
    <property type="match status" value="1"/>
</dbReference>
<name>A0ABP8VBG9_9GAMM</name>
<dbReference type="RefSeq" id="WP_345199391.1">
    <property type="nucleotide sequence ID" value="NZ_BAABFL010000480.1"/>
</dbReference>
<dbReference type="PRINTS" id="PR00080">
    <property type="entry name" value="SDRFAMILY"/>
</dbReference>
<proteinExistence type="inferred from homology"/>
<dbReference type="Pfam" id="PF07993">
    <property type="entry name" value="NAD_binding_4"/>
    <property type="match status" value="1"/>
</dbReference>
<keyword evidence="5" id="KW-1185">Reference proteome</keyword>
<evidence type="ECO:0000256" key="1">
    <source>
        <dbReference type="ARBA" id="ARBA00006484"/>
    </source>
</evidence>
<dbReference type="InterPro" id="IPR013120">
    <property type="entry name" value="FAR_NAD-bd"/>
</dbReference>
<dbReference type="SMART" id="SM00822">
    <property type="entry name" value="PKS_KR"/>
    <property type="match status" value="1"/>
</dbReference>
<keyword evidence="2" id="KW-0560">Oxidoreductase</keyword>
<dbReference type="CDD" id="cd05263">
    <property type="entry name" value="MupV_like_SDR_e"/>
    <property type="match status" value="1"/>
</dbReference>
<evidence type="ECO:0000256" key="2">
    <source>
        <dbReference type="ARBA" id="ARBA00023002"/>
    </source>
</evidence>
<dbReference type="InterPro" id="IPR057326">
    <property type="entry name" value="KR_dom"/>
</dbReference>
<dbReference type="PANTHER" id="PTHR44196:SF1">
    <property type="entry name" value="DEHYDROGENASE_REDUCTASE SDR FAMILY MEMBER 7B"/>
    <property type="match status" value="1"/>
</dbReference>
<dbReference type="Proteomes" id="UP001500604">
    <property type="component" value="Unassembled WGS sequence"/>
</dbReference>
<protein>
    <submittedName>
        <fullName evidence="4">SDR family oxidoreductase</fullName>
    </submittedName>
</protein>
<dbReference type="PRINTS" id="PR00081">
    <property type="entry name" value="GDHRDH"/>
</dbReference>
<dbReference type="InterPro" id="IPR002347">
    <property type="entry name" value="SDR_fam"/>
</dbReference>
<accession>A0ABP8VBG9</accession>
<dbReference type="PANTHER" id="PTHR44196">
    <property type="entry name" value="DEHYDROGENASE/REDUCTASE SDR FAMILY MEMBER 7B"/>
    <property type="match status" value="1"/>
</dbReference>
<feature type="domain" description="Ketoreductase" evidence="3">
    <location>
        <begin position="388"/>
        <end position="574"/>
    </location>
</feature>
<reference evidence="5" key="1">
    <citation type="journal article" date="2019" name="Int. J. Syst. Evol. Microbiol.">
        <title>The Global Catalogue of Microorganisms (GCM) 10K type strain sequencing project: providing services to taxonomists for standard genome sequencing and annotation.</title>
        <authorList>
            <consortium name="The Broad Institute Genomics Platform"/>
            <consortium name="The Broad Institute Genome Sequencing Center for Infectious Disease"/>
            <person name="Wu L."/>
            <person name="Ma J."/>
        </authorList>
    </citation>
    <scope>NUCLEOTIDE SEQUENCE [LARGE SCALE GENOMIC DNA]</scope>
    <source>
        <strain evidence="5">JCM 17805</strain>
    </source>
</reference>
<gene>
    <name evidence="4" type="ORF">GCM10023116_50450</name>
</gene>
<dbReference type="InterPro" id="IPR036291">
    <property type="entry name" value="NAD(P)-bd_dom_sf"/>
</dbReference>
<dbReference type="CDD" id="cd05233">
    <property type="entry name" value="SDR_c"/>
    <property type="match status" value="1"/>
</dbReference>
<dbReference type="EMBL" id="BAABFL010000480">
    <property type="protein sequence ID" value="GAA4652761.1"/>
    <property type="molecule type" value="Genomic_DNA"/>
</dbReference>
<dbReference type="Pfam" id="PF00106">
    <property type="entry name" value="adh_short"/>
    <property type="match status" value="1"/>
</dbReference>
<organism evidence="4 5">
    <name type="scientific">Kistimonas scapharcae</name>
    <dbReference type="NCBI Taxonomy" id="1036133"/>
    <lineage>
        <taxon>Bacteria</taxon>
        <taxon>Pseudomonadati</taxon>
        <taxon>Pseudomonadota</taxon>
        <taxon>Gammaproteobacteria</taxon>
        <taxon>Oceanospirillales</taxon>
        <taxon>Endozoicomonadaceae</taxon>
        <taxon>Kistimonas</taxon>
    </lineage>
</organism>